<gene>
    <name evidence="5" type="ORF">CAMP_LOCUS7591</name>
</gene>
<dbReference type="Pfam" id="PF01883">
    <property type="entry name" value="FeS_assembly_P"/>
    <property type="match status" value="1"/>
</dbReference>
<feature type="region of interest" description="Disordered" evidence="3">
    <location>
        <begin position="1"/>
        <end position="32"/>
    </location>
</feature>
<dbReference type="FunFam" id="3.30.300.130:FF:000005">
    <property type="entry name" value="Mitotic spindle-associated mmxd complex subunit"/>
    <property type="match status" value="1"/>
</dbReference>
<dbReference type="EMBL" id="CANHGI010000003">
    <property type="protein sequence ID" value="CAI5444954.1"/>
    <property type="molecule type" value="Genomic_DNA"/>
</dbReference>
<comment type="caution">
    <text evidence="5">The sequence shown here is derived from an EMBL/GenBank/DDBJ whole genome shotgun (WGS) entry which is preliminary data.</text>
</comment>
<protein>
    <recommendedName>
        <fullName evidence="4">MIP18 family-like domain-containing protein</fullName>
    </recommendedName>
</protein>
<dbReference type="SUPFAM" id="SSF117916">
    <property type="entry name" value="Fe-S cluster assembly (FSCA) domain-like"/>
    <property type="match status" value="1"/>
</dbReference>
<evidence type="ECO:0000259" key="4">
    <source>
        <dbReference type="Pfam" id="PF01883"/>
    </source>
</evidence>
<dbReference type="PANTHER" id="PTHR12377:SF0">
    <property type="entry name" value="CYTOSOLIC IRON-SULFUR ASSEMBLY COMPONENT 2B"/>
    <property type="match status" value="1"/>
</dbReference>
<sequence length="161" mass="18202">MGVDRLENANPTLYTEKPRTRPSSGKEMDENVEDPIDSWEIFDLIRDINDPEHPYTLEQLNVVQEELIKVHQDEDETFVEVNFTPTIPHCSMATLIGLAIRVKLLRSLSAKVKVRVGITPGSHSTEESINRQLCDKERVAAAMENQTLMTAVNKCLVLAEE</sequence>
<evidence type="ECO:0000313" key="6">
    <source>
        <dbReference type="Proteomes" id="UP001152747"/>
    </source>
</evidence>
<organism evidence="5 6">
    <name type="scientific">Caenorhabditis angaria</name>
    <dbReference type="NCBI Taxonomy" id="860376"/>
    <lineage>
        <taxon>Eukaryota</taxon>
        <taxon>Metazoa</taxon>
        <taxon>Ecdysozoa</taxon>
        <taxon>Nematoda</taxon>
        <taxon>Chromadorea</taxon>
        <taxon>Rhabditida</taxon>
        <taxon>Rhabditina</taxon>
        <taxon>Rhabditomorpha</taxon>
        <taxon>Rhabditoidea</taxon>
        <taxon>Rhabditidae</taxon>
        <taxon>Peloderinae</taxon>
        <taxon>Caenorhabditis</taxon>
    </lineage>
</organism>
<dbReference type="Gene3D" id="3.30.300.130">
    <property type="entry name" value="Fe-S cluster assembly (FSCA)"/>
    <property type="match status" value="1"/>
</dbReference>
<feature type="domain" description="MIP18 family-like" evidence="4">
    <location>
        <begin position="40"/>
        <end position="116"/>
    </location>
</feature>
<dbReference type="GO" id="GO:0007059">
    <property type="term" value="P:chromosome segregation"/>
    <property type="evidence" value="ECO:0007669"/>
    <property type="project" value="UniProtKB-KW"/>
</dbReference>
<evidence type="ECO:0000256" key="3">
    <source>
        <dbReference type="SAM" id="MobiDB-lite"/>
    </source>
</evidence>
<evidence type="ECO:0000313" key="5">
    <source>
        <dbReference type="EMBL" id="CAI5444954.1"/>
    </source>
</evidence>
<dbReference type="InterPro" id="IPR034904">
    <property type="entry name" value="FSCA_dom_sf"/>
</dbReference>
<proteinExistence type="inferred from homology"/>
<dbReference type="Proteomes" id="UP001152747">
    <property type="component" value="Unassembled WGS sequence"/>
</dbReference>
<comment type="similarity">
    <text evidence="1">Belongs to the MIP18 family.</text>
</comment>
<dbReference type="Gene3D" id="6.10.250.1280">
    <property type="match status" value="1"/>
</dbReference>
<keyword evidence="2" id="KW-0159">Chromosome partition</keyword>
<dbReference type="InterPro" id="IPR002744">
    <property type="entry name" value="MIP18-like"/>
</dbReference>
<dbReference type="InterPro" id="IPR039796">
    <property type="entry name" value="MIP18"/>
</dbReference>
<feature type="compositionally biased region" description="Basic and acidic residues" evidence="3">
    <location>
        <begin position="16"/>
        <end position="29"/>
    </location>
</feature>
<name>A0A9P1MYI1_9PELO</name>
<evidence type="ECO:0000256" key="2">
    <source>
        <dbReference type="ARBA" id="ARBA00022829"/>
    </source>
</evidence>
<reference evidence="5" key="1">
    <citation type="submission" date="2022-11" db="EMBL/GenBank/DDBJ databases">
        <authorList>
            <person name="Kikuchi T."/>
        </authorList>
    </citation>
    <scope>NUCLEOTIDE SEQUENCE</scope>
    <source>
        <strain evidence="5">PS1010</strain>
    </source>
</reference>
<dbReference type="AlphaFoldDB" id="A0A9P1MYI1"/>
<dbReference type="OrthoDB" id="20105at2759"/>
<evidence type="ECO:0000256" key="1">
    <source>
        <dbReference type="ARBA" id="ARBA00010381"/>
    </source>
</evidence>
<dbReference type="PANTHER" id="PTHR12377">
    <property type="entry name" value="CYTOSOLIC IRON-SULFUR ASSEMBLY COMPONENT 2B-RELATED"/>
    <property type="match status" value="1"/>
</dbReference>
<dbReference type="GO" id="GO:0097361">
    <property type="term" value="C:cytosolic [4Fe-4S] assembly targeting complex"/>
    <property type="evidence" value="ECO:0007669"/>
    <property type="project" value="TreeGrafter"/>
</dbReference>
<keyword evidence="6" id="KW-1185">Reference proteome</keyword>
<accession>A0A9P1MYI1</accession>
<dbReference type="GO" id="GO:0051604">
    <property type="term" value="P:protein maturation"/>
    <property type="evidence" value="ECO:0007669"/>
    <property type="project" value="InterPro"/>
</dbReference>